<evidence type="ECO:0000259" key="4">
    <source>
        <dbReference type="PROSITE" id="PS50941"/>
    </source>
</evidence>
<dbReference type="EC" id="3.2.1.73" evidence="6"/>
<dbReference type="GO" id="GO:0042972">
    <property type="term" value="F:licheninase activity"/>
    <property type="evidence" value="ECO:0007669"/>
    <property type="project" value="UniProtKB-EC"/>
</dbReference>
<dbReference type="EMBL" id="JAVRRA010000058">
    <property type="protein sequence ID" value="KAK5294734.1"/>
    <property type="molecule type" value="Genomic_DNA"/>
</dbReference>
<evidence type="ECO:0000313" key="6">
    <source>
        <dbReference type="EMBL" id="KAK5294734.1"/>
    </source>
</evidence>
<keyword evidence="6" id="KW-0378">Hydrolase</keyword>
<dbReference type="InterPro" id="IPR036861">
    <property type="entry name" value="Endochitinase-like_sf"/>
</dbReference>
<dbReference type="SUPFAM" id="SSF49899">
    <property type="entry name" value="Concanavalin A-like lectins/glucanases"/>
    <property type="match status" value="1"/>
</dbReference>
<keyword evidence="7" id="KW-1185">Reference proteome</keyword>
<feature type="domain" description="GH16" evidence="5">
    <location>
        <begin position="82"/>
        <end position="294"/>
    </location>
</feature>
<dbReference type="InterPro" id="IPR001002">
    <property type="entry name" value="Chitin-bd_1"/>
</dbReference>
<evidence type="ECO:0000313" key="7">
    <source>
        <dbReference type="Proteomes" id="UP001357485"/>
    </source>
</evidence>
<evidence type="ECO:0000256" key="3">
    <source>
        <dbReference type="SAM" id="MobiDB-lite"/>
    </source>
</evidence>
<dbReference type="InterPro" id="IPR000757">
    <property type="entry name" value="Beta-glucanase-like"/>
</dbReference>
<feature type="domain" description="Chitin-binding type-1" evidence="4">
    <location>
        <begin position="796"/>
        <end position="842"/>
    </location>
</feature>
<sequence length="859" mass="87954">MQFQGPRVHGQGHDLHVLGEAIYIYTSLRVDSDRILAMFVCGTKRRYASRHNMAVWQVTVLVALLTSVIQPAFSQLSTSCNPLINSTCPPDPALSATFAYDFGALGESVDFSTASWWHPWINYSGSGVILSLNRSGVAPTLTTNFYIMFGRVEVVIKTAAGQGIISDVILQSDDLDEIDLEWVGGSPTQVQTNYYSPKGKAVSYSQAYIAEIGTDLQNTYHSYVIDWNADRIIWHVDGKAIHQVNSANNDQYPQTPMRLTLGIWAGGDPGNYPGTINWAGGVTDYTQGSFNLSVKSVNIADYSSGVNYTYKDHTGSWSSIGSINGTVHANGTAAANNNTISVFASTSPAFSTSTALSTSVKVTSHDSSTGASISSTSSSSTTTQPTVAASSTVSSTSDKLSTSKPSSTSTASTVSSAYTGNTSPASSSPPAASEPSSSSTTVKPSSSPSLSQTGTSSKSPSSAVTSASIDSSIASSLVATHNSAASTSPASSTTVSSKSSSALSFTTNPGTPPSSSGSQSSSSSSSSATRSIQPSASSSTVSSALTTISHSTSSSNVKNTAFTSVSSVSSSTGTRLASSSSSSAQSFTVTAAAASATALSCPTSNATLHESPSGSTFTIECYWDRAGGDMSMTYRSTFQGCVDACDATAGCVAVSWRGSACYLKSSVVAVRLDKGISGARKVMNGSASATHTSSVLRNTTATVVTTDGRLLTAVTVDSTSKMTGATLATASVSSASLNSSSLLSVPSKTATSVAPASTSISRTIASVSSSSPSSRPDVSSVTAASATPSEILVSTSGLCGPTVEQTCAGSVFGRCCSRWGFCGDAYLYCSDGCQSGYGNCLASIVEYEGGRKKVSWGGI</sequence>
<dbReference type="Gene3D" id="3.30.60.10">
    <property type="entry name" value="Endochitinase-like"/>
    <property type="match status" value="1"/>
</dbReference>
<feature type="disulfide bond" evidence="2">
    <location>
        <begin position="815"/>
        <end position="829"/>
    </location>
</feature>
<dbReference type="PROSITE" id="PS51762">
    <property type="entry name" value="GH16_2"/>
    <property type="match status" value="1"/>
</dbReference>
<name>A0ABR0M8N0_9PEZI</name>
<keyword evidence="1 2" id="KW-0147">Chitin-binding</keyword>
<comment type="caution">
    <text evidence="2">Lacks conserved residue(s) required for the propagation of feature annotation.</text>
</comment>
<dbReference type="Proteomes" id="UP001357485">
    <property type="component" value="Unassembled WGS sequence"/>
</dbReference>
<dbReference type="InterPro" id="IPR050546">
    <property type="entry name" value="Glycosyl_Hydrlase_16"/>
</dbReference>
<dbReference type="Gene3D" id="3.50.4.10">
    <property type="entry name" value="Hepatocyte Growth Factor"/>
    <property type="match status" value="1"/>
</dbReference>
<keyword evidence="2" id="KW-1015">Disulfide bond</keyword>
<evidence type="ECO:0000256" key="1">
    <source>
        <dbReference type="ARBA" id="ARBA00022669"/>
    </source>
</evidence>
<dbReference type="SUPFAM" id="SSF57016">
    <property type="entry name" value="Plant lectins/antimicrobial peptides"/>
    <property type="match status" value="1"/>
</dbReference>
<comment type="caution">
    <text evidence="6">The sequence shown here is derived from an EMBL/GenBank/DDBJ whole genome shotgun (WGS) entry which is preliminary data.</text>
</comment>
<proteinExistence type="predicted"/>
<dbReference type="CDD" id="cd11618">
    <property type="entry name" value="ChtBD1_1"/>
    <property type="match status" value="1"/>
</dbReference>
<accession>A0ABR0M8N0</accession>
<reference evidence="6 7" key="1">
    <citation type="submission" date="2023-08" db="EMBL/GenBank/DDBJ databases">
        <title>Black Yeasts Isolated from many extreme environments.</title>
        <authorList>
            <person name="Coleine C."/>
            <person name="Stajich J.E."/>
            <person name="Selbmann L."/>
        </authorList>
    </citation>
    <scope>NUCLEOTIDE SEQUENCE [LARGE SCALE GENOMIC DNA]</scope>
    <source>
        <strain evidence="6 7">CCFEE 536</strain>
    </source>
</reference>
<dbReference type="Gene3D" id="2.60.120.200">
    <property type="match status" value="1"/>
</dbReference>
<dbReference type="Pfam" id="PF00722">
    <property type="entry name" value="Glyco_hydro_16"/>
    <property type="match status" value="1"/>
</dbReference>
<feature type="region of interest" description="Disordered" evidence="3">
    <location>
        <begin position="363"/>
        <end position="464"/>
    </location>
</feature>
<dbReference type="InterPro" id="IPR013320">
    <property type="entry name" value="ConA-like_dom_sf"/>
</dbReference>
<dbReference type="PANTHER" id="PTHR10963:SF68">
    <property type="entry name" value="GLYCOSIDASE CRH1-RELATED"/>
    <property type="match status" value="1"/>
</dbReference>
<feature type="region of interest" description="Disordered" evidence="3">
    <location>
        <begin position="484"/>
        <end position="541"/>
    </location>
</feature>
<dbReference type="PROSITE" id="PS50941">
    <property type="entry name" value="CHIT_BIND_I_2"/>
    <property type="match status" value="1"/>
</dbReference>
<evidence type="ECO:0000256" key="2">
    <source>
        <dbReference type="PROSITE-ProRule" id="PRU00261"/>
    </source>
</evidence>
<protein>
    <submittedName>
        <fullName evidence="6">Transglycosylase</fullName>
        <ecNumber evidence="6">3.2.1.73</ecNumber>
    </submittedName>
</protein>
<organism evidence="6 7">
    <name type="scientific">Cryomyces antarcticus</name>
    <dbReference type="NCBI Taxonomy" id="329879"/>
    <lineage>
        <taxon>Eukaryota</taxon>
        <taxon>Fungi</taxon>
        <taxon>Dikarya</taxon>
        <taxon>Ascomycota</taxon>
        <taxon>Pezizomycotina</taxon>
        <taxon>Dothideomycetes</taxon>
        <taxon>Dothideomycetes incertae sedis</taxon>
        <taxon>Cryomyces</taxon>
    </lineage>
</organism>
<keyword evidence="6" id="KW-0326">Glycosidase</keyword>
<dbReference type="PANTHER" id="PTHR10963">
    <property type="entry name" value="GLYCOSYL HYDROLASE-RELATED"/>
    <property type="match status" value="1"/>
</dbReference>
<evidence type="ECO:0000259" key="5">
    <source>
        <dbReference type="PROSITE" id="PS51762"/>
    </source>
</evidence>
<gene>
    <name evidence="6" type="primary">CRH1_1</name>
    <name evidence="6" type="ORF">LTR16_001218</name>
</gene>